<gene>
    <name evidence="1" type="ORF">BZG01_11885</name>
</gene>
<proteinExistence type="predicted"/>
<reference evidence="1 2" key="1">
    <citation type="journal article" date="2017" name="Front. Microbiol.">
        <title>Labilibaculum manganireducens gen. nov., sp. nov. and Labilibaculum filiforme sp. nov., Novel Bacteroidetes Isolated from Subsurface Sediments of the Baltic Sea.</title>
        <authorList>
            <person name="Vandieken V."/>
            <person name="Marshall I.P."/>
            <person name="Niemann H."/>
            <person name="Engelen B."/>
            <person name="Cypionka H."/>
        </authorList>
    </citation>
    <scope>NUCLEOTIDE SEQUENCE [LARGE SCALE GENOMIC DNA]</scope>
    <source>
        <strain evidence="1 2">59.10-2M</strain>
    </source>
</reference>
<keyword evidence="1" id="KW-0540">Nuclease</keyword>
<comment type="caution">
    <text evidence="1">The sequence shown here is derived from an EMBL/GenBank/DDBJ whole genome shotgun (WGS) entry which is preliminary data.</text>
</comment>
<organism evidence="1 2">
    <name type="scientific">Labilibaculum manganireducens</name>
    <dbReference type="NCBI Taxonomy" id="1940525"/>
    <lineage>
        <taxon>Bacteria</taxon>
        <taxon>Pseudomonadati</taxon>
        <taxon>Bacteroidota</taxon>
        <taxon>Bacteroidia</taxon>
        <taxon>Marinilabiliales</taxon>
        <taxon>Marinifilaceae</taxon>
        <taxon>Labilibaculum</taxon>
    </lineage>
</organism>
<evidence type="ECO:0000313" key="1">
    <source>
        <dbReference type="EMBL" id="PKQ66284.1"/>
    </source>
</evidence>
<evidence type="ECO:0000313" key="2">
    <source>
        <dbReference type="Proteomes" id="UP000233618"/>
    </source>
</evidence>
<dbReference type="RefSeq" id="WP_101310063.1">
    <property type="nucleotide sequence ID" value="NZ_MVDE01000016.1"/>
</dbReference>
<keyword evidence="1" id="KW-0255">Endonuclease</keyword>
<keyword evidence="1" id="KW-0378">Hydrolase</keyword>
<dbReference type="EMBL" id="MVDE01000016">
    <property type="protein sequence ID" value="PKQ66284.1"/>
    <property type="molecule type" value="Genomic_DNA"/>
</dbReference>
<dbReference type="InterPro" id="IPR019062">
    <property type="entry name" value="Restrct_endonuc_II_HpaII"/>
</dbReference>
<dbReference type="GO" id="GO:0004519">
    <property type="term" value="F:endonuclease activity"/>
    <property type="evidence" value="ECO:0007669"/>
    <property type="project" value="UniProtKB-KW"/>
</dbReference>
<dbReference type="AlphaFoldDB" id="A0A2N3I7H9"/>
<sequence length="359" mass="40894">MLRGNKGEWSELYTLFKILGDKIVHPGDEGLNRIPDIIYPLIKVLRSENDGDFEYLINQDLVIVSSNRKELVRIPVVEFAQKAKVLLQEIKNNDKTFAVCEIEEFMDKIHCCSLKASSSAKTDITIVIHDERTQQTPILGFSIKSQLGNPSTLLNAGKSTNFIYKISGLDSSEELINDINSIATRSKIRDRLNRILDLGGEFKFLNTERVVFSNNLVLIDSMLPQIVSEMVLQFYSNGISSVRELVQVVEGVNPVKFDQSHNHQFYSYKIKRFLTDVALGMMPATVWTGQYDATGGYLVVKEDGDVLCYHVYNKNEFENYLLNHTKLDTASSTRHEFGQIYEEAGEVFMKLNLQIRFVK</sequence>
<accession>A0A2N3I7H9</accession>
<dbReference type="Pfam" id="PF09561">
    <property type="entry name" value="RE_HpaII"/>
    <property type="match status" value="1"/>
</dbReference>
<protein>
    <submittedName>
        <fullName evidence="1">Restriction endonuclease</fullName>
    </submittedName>
</protein>
<keyword evidence="2" id="KW-1185">Reference proteome</keyword>
<name>A0A2N3I7H9_9BACT</name>
<dbReference type="Proteomes" id="UP000233618">
    <property type="component" value="Unassembled WGS sequence"/>
</dbReference>